<organism evidence="2 3">
    <name type="scientific">Tothia fuscella</name>
    <dbReference type="NCBI Taxonomy" id="1048955"/>
    <lineage>
        <taxon>Eukaryota</taxon>
        <taxon>Fungi</taxon>
        <taxon>Dikarya</taxon>
        <taxon>Ascomycota</taxon>
        <taxon>Pezizomycotina</taxon>
        <taxon>Dothideomycetes</taxon>
        <taxon>Pleosporomycetidae</taxon>
        <taxon>Venturiales</taxon>
        <taxon>Cylindrosympodiaceae</taxon>
        <taxon>Tothia</taxon>
    </lineage>
</organism>
<evidence type="ECO:0000313" key="3">
    <source>
        <dbReference type="Proteomes" id="UP000800235"/>
    </source>
</evidence>
<evidence type="ECO:0000256" key="1">
    <source>
        <dbReference type="SAM" id="Phobius"/>
    </source>
</evidence>
<name>A0A9P4TWK7_9PEZI</name>
<reference evidence="2" key="1">
    <citation type="journal article" date="2020" name="Stud. Mycol.">
        <title>101 Dothideomycetes genomes: a test case for predicting lifestyles and emergence of pathogens.</title>
        <authorList>
            <person name="Haridas S."/>
            <person name="Albert R."/>
            <person name="Binder M."/>
            <person name="Bloem J."/>
            <person name="Labutti K."/>
            <person name="Salamov A."/>
            <person name="Andreopoulos B."/>
            <person name="Baker S."/>
            <person name="Barry K."/>
            <person name="Bills G."/>
            <person name="Bluhm B."/>
            <person name="Cannon C."/>
            <person name="Castanera R."/>
            <person name="Culley D."/>
            <person name="Daum C."/>
            <person name="Ezra D."/>
            <person name="Gonzalez J."/>
            <person name="Henrissat B."/>
            <person name="Kuo A."/>
            <person name="Liang C."/>
            <person name="Lipzen A."/>
            <person name="Lutzoni F."/>
            <person name="Magnuson J."/>
            <person name="Mondo S."/>
            <person name="Nolan M."/>
            <person name="Ohm R."/>
            <person name="Pangilinan J."/>
            <person name="Park H.-J."/>
            <person name="Ramirez L."/>
            <person name="Alfaro M."/>
            <person name="Sun H."/>
            <person name="Tritt A."/>
            <person name="Yoshinaga Y."/>
            <person name="Zwiers L.-H."/>
            <person name="Turgeon B."/>
            <person name="Goodwin S."/>
            <person name="Spatafora J."/>
            <person name="Crous P."/>
            <person name="Grigoriev I."/>
        </authorList>
    </citation>
    <scope>NUCLEOTIDE SEQUENCE</scope>
    <source>
        <strain evidence="2">CBS 130266</strain>
    </source>
</reference>
<keyword evidence="1" id="KW-0472">Membrane</keyword>
<feature type="transmembrane region" description="Helical" evidence="1">
    <location>
        <begin position="12"/>
        <end position="30"/>
    </location>
</feature>
<keyword evidence="3" id="KW-1185">Reference proteome</keyword>
<keyword evidence="1" id="KW-1133">Transmembrane helix</keyword>
<proteinExistence type="predicted"/>
<sequence>MVIARRFSITNFVIATSALGFQVFVLYPWHHKLDEDFKELKQEFLQKTRENEEARVTELRAIKDLISAFPKK</sequence>
<dbReference type="Proteomes" id="UP000800235">
    <property type="component" value="Unassembled WGS sequence"/>
</dbReference>
<keyword evidence="1" id="KW-0812">Transmembrane</keyword>
<gene>
    <name evidence="2" type="ORF">EJ08DRAFT_366979</name>
</gene>
<dbReference type="PANTHER" id="PTHR40135">
    <property type="entry name" value="MITOCHONDRIAL PHOSPHATE CARRIER PROTEIN"/>
    <property type="match status" value="1"/>
</dbReference>
<dbReference type="AlphaFoldDB" id="A0A9P4TWK7"/>
<protein>
    <submittedName>
        <fullName evidence="2">Uncharacterized protein</fullName>
    </submittedName>
</protein>
<accession>A0A9P4TWK7</accession>
<dbReference type="PANTHER" id="PTHR40135:SF1">
    <property type="entry name" value="MITOCHONDRIAL PHOSPHATE CARRIER PROTEIN"/>
    <property type="match status" value="1"/>
</dbReference>
<evidence type="ECO:0000313" key="2">
    <source>
        <dbReference type="EMBL" id="KAF2427192.1"/>
    </source>
</evidence>
<dbReference type="EMBL" id="MU007062">
    <property type="protein sequence ID" value="KAF2427192.1"/>
    <property type="molecule type" value="Genomic_DNA"/>
</dbReference>
<comment type="caution">
    <text evidence="2">The sequence shown here is derived from an EMBL/GenBank/DDBJ whole genome shotgun (WGS) entry which is preliminary data.</text>
</comment>
<dbReference type="OrthoDB" id="9992270at2759"/>